<evidence type="ECO:0000256" key="2">
    <source>
        <dbReference type="ARBA" id="ARBA00023125"/>
    </source>
</evidence>
<dbReference type="InterPro" id="IPR036390">
    <property type="entry name" value="WH_DNA-bd_sf"/>
</dbReference>
<comment type="caution">
    <text evidence="5">The sequence shown here is derived from an EMBL/GenBank/DDBJ whole genome shotgun (WGS) entry which is preliminary data.</text>
</comment>
<name>A0A413Q2M7_9FIRM</name>
<evidence type="ECO:0000313" key="5">
    <source>
        <dbReference type="EMBL" id="RGZ87890.1"/>
    </source>
</evidence>
<organism evidence="5 6">
    <name type="scientific">Agathobacter rectalis</name>
    <dbReference type="NCBI Taxonomy" id="39491"/>
    <lineage>
        <taxon>Bacteria</taxon>
        <taxon>Bacillati</taxon>
        <taxon>Bacillota</taxon>
        <taxon>Clostridia</taxon>
        <taxon>Lachnospirales</taxon>
        <taxon>Lachnospiraceae</taxon>
        <taxon>Agathobacter</taxon>
    </lineage>
</organism>
<proteinExistence type="predicted"/>
<dbReference type="Pfam" id="PF01638">
    <property type="entry name" value="HxlR"/>
    <property type="match status" value="1"/>
</dbReference>
<dbReference type="PROSITE" id="PS51118">
    <property type="entry name" value="HTH_HXLR"/>
    <property type="match status" value="1"/>
</dbReference>
<evidence type="ECO:0000256" key="3">
    <source>
        <dbReference type="ARBA" id="ARBA00023163"/>
    </source>
</evidence>
<dbReference type="GO" id="GO:0003677">
    <property type="term" value="F:DNA binding"/>
    <property type="evidence" value="ECO:0007669"/>
    <property type="project" value="UniProtKB-KW"/>
</dbReference>
<keyword evidence="3" id="KW-0804">Transcription</keyword>
<evidence type="ECO:0000313" key="6">
    <source>
        <dbReference type="Proteomes" id="UP000283721"/>
    </source>
</evidence>
<keyword evidence="2" id="KW-0238">DNA-binding</keyword>
<evidence type="ECO:0000256" key="1">
    <source>
        <dbReference type="ARBA" id="ARBA00023015"/>
    </source>
</evidence>
<sequence length="77" mass="8740">MRYSEIKKALGNVTHKMLSNKLKESEADALIIRHEYPGVPPKVEYYLSEKGKSLMPVLQSICLWGHEHFPETLSGKG</sequence>
<dbReference type="Gene3D" id="1.10.10.10">
    <property type="entry name" value="Winged helix-like DNA-binding domain superfamily/Winged helix DNA-binding domain"/>
    <property type="match status" value="1"/>
</dbReference>
<keyword evidence="1" id="KW-0805">Transcription regulation</keyword>
<evidence type="ECO:0000259" key="4">
    <source>
        <dbReference type="PROSITE" id="PS51118"/>
    </source>
</evidence>
<dbReference type="Proteomes" id="UP000283721">
    <property type="component" value="Unassembled WGS sequence"/>
</dbReference>
<feature type="domain" description="HTH hxlR-type" evidence="4">
    <location>
        <begin position="1"/>
        <end position="73"/>
    </location>
</feature>
<protein>
    <recommendedName>
        <fullName evidence="4">HTH hxlR-type domain-containing protein</fullName>
    </recommendedName>
</protein>
<dbReference type="InterPro" id="IPR036388">
    <property type="entry name" value="WH-like_DNA-bd_sf"/>
</dbReference>
<reference evidence="5 6" key="1">
    <citation type="submission" date="2018-08" db="EMBL/GenBank/DDBJ databases">
        <title>A genome reference for cultivated species of the human gut microbiota.</title>
        <authorList>
            <person name="Zou Y."/>
            <person name="Xue W."/>
            <person name="Luo G."/>
        </authorList>
    </citation>
    <scope>NUCLEOTIDE SEQUENCE [LARGE SCALE GENOMIC DNA]</scope>
    <source>
        <strain evidence="5 6">AM47-6BH</strain>
    </source>
</reference>
<dbReference type="EMBL" id="QSES01000056">
    <property type="protein sequence ID" value="RGZ87890.1"/>
    <property type="molecule type" value="Genomic_DNA"/>
</dbReference>
<dbReference type="PANTHER" id="PTHR33204:SF29">
    <property type="entry name" value="TRANSCRIPTIONAL REGULATOR"/>
    <property type="match status" value="1"/>
</dbReference>
<gene>
    <name evidence="5" type="ORF">DW967_16905</name>
</gene>
<dbReference type="PANTHER" id="PTHR33204">
    <property type="entry name" value="TRANSCRIPTIONAL REGULATOR, MARR FAMILY"/>
    <property type="match status" value="1"/>
</dbReference>
<dbReference type="InterPro" id="IPR002577">
    <property type="entry name" value="HTH_HxlR"/>
</dbReference>
<accession>A0A413Q2M7</accession>
<dbReference type="SUPFAM" id="SSF46785">
    <property type="entry name" value="Winged helix' DNA-binding domain"/>
    <property type="match status" value="1"/>
</dbReference>
<dbReference type="AlphaFoldDB" id="A0A413Q2M7"/>